<sequence>MLRRTRLGAAGRSPTQRETPIFGLSPTADAILGGIILGAIALGWIILLVRMIGLRSFSKMTAFDFVITLATGSLLATAAAASDWHGFLRALVAIGALMTVQVILAFARRRSEAVTAVVDNDPLLLMRDGVFIDAAMAESRVSPGDVYAKLRGAGIQSMDDVRAVVLETTGDISVLHGKTIAPELLRHVRGAAEAGFEFDDKAESATRKA</sequence>
<evidence type="ECO:0000256" key="7">
    <source>
        <dbReference type="SAM" id="Phobius"/>
    </source>
</evidence>
<feature type="transmembrane region" description="Helical" evidence="7">
    <location>
        <begin position="30"/>
        <end position="49"/>
    </location>
</feature>
<evidence type="ECO:0000259" key="8">
    <source>
        <dbReference type="Pfam" id="PF04239"/>
    </source>
</evidence>
<dbReference type="PANTHER" id="PTHR34582">
    <property type="entry name" value="UPF0702 TRANSMEMBRANE PROTEIN YCAP"/>
    <property type="match status" value="1"/>
</dbReference>
<evidence type="ECO:0000256" key="6">
    <source>
        <dbReference type="ARBA" id="ARBA00023136"/>
    </source>
</evidence>
<accession>A0ABY7C551</accession>
<keyword evidence="4 7" id="KW-0812">Transmembrane</keyword>
<dbReference type="Pfam" id="PF04239">
    <property type="entry name" value="DUF421"/>
    <property type="match status" value="1"/>
</dbReference>
<comment type="subcellular location">
    <subcellularLocation>
        <location evidence="1">Cell membrane</location>
        <topology evidence="1">Multi-pass membrane protein</topology>
    </subcellularLocation>
</comment>
<keyword evidence="5 7" id="KW-1133">Transmembrane helix</keyword>
<feature type="transmembrane region" description="Helical" evidence="7">
    <location>
        <begin position="61"/>
        <end position="81"/>
    </location>
</feature>
<evidence type="ECO:0000256" key="4">
    <source>
        <dbReference type="ARBA" id="ARBA00022692"/>
    </source>
</evidence>
<organism evidence="9 10">
    <name type="scientific">Jiella pelagia</name>
    <dbReference type="NCBI Taxonomy" id="2986949"/>
    <lineage>
        <taxon>Bacteria</taxon>
        <taxon>Pseudomonadati</taxon>
        <taxon>Pseudomonadota</taxon>
        <taxon>Alphaproteobacteria</taxon>
        <taxon>Hyphomicrobiales</taxon>
        <taxon>Aurantimonadaceae</taxon>
        <taxon>Jiella</taxon>
    </lineage>
</organism>
<dbReference type="InterPro" id="IPR007353">
    <property type="entry name" value="DUF421"/>
</dbReference>
<dbReference type="InterPro" id="IPR023090">
    <property type="entry name" value="UPF0702_alpha/beta_dom_sf"/>
</dbReference>
<keyword evidence="3" id="KW-1003">Cell membrane</keyword>
<protein>
    <submittedName>
        <fullName evidence="9">DUF421 domain-containing protein</fullName>
    </submittedName>
</protein>
<feature type="domain" description="YetF C-terminal" evidence="8">
    <location>
        <begin position="110"/>
        <end position="179"/>
    </location>
</feature>
<feature type="transmembrane region" description="Helical" evidence="7">
    <location>
        <begin position="87"/>
        <end position="107"/>
    </location>
</feature>
<keyword evidence="10" id="KW-1185">Reference proteome</keyword>
<evidence type="ECO:0000256" key="2">
    <source>
        <dbReference type="ARBA" id="ARBA00006448"/>
    </source>
</evidence>
<proteinExistence type="inferred from homology"/>
<name>A0ABY7C551_9HYPH</name>
<dbReference type="Proteomes" id="UP001164020">
    <property type="component" value="Chromosome"/>
</dbReference>
<dbReference type="PANTHER" id="PTHR34582:SF6">
    <property type="entry name" value="UPF0702 TRANSMEMBRANE PROTEIN YCAP"/>
    <property type="match status" value="1"/>
</dbReference>
<dbReference type="Gene3D" id="3.30.240.20">
    <property type="entry name" value="bsu07140 like domains"/>
    <property type="match status" value="1"/>
</dbReference>
<evidence type="ECO:0000256" key="5">
    <source>
        <dbReference type="ARBA" id="ARBA00022989"/>
    </source>
</evidence>
<reference evidence="9" key="1">
    <citation type="submission" date="2022-12" db="EMBL/GenBank/DDBJ databases">
        <title>Jiella pelagia sp. nov., isolated from phosphonate enriched culture of Northwest Pacific surface seawater.</title>
        <authorList>
            <person name="Shin D.Y."/>
            <person name="Hwang C.Y."/>
        </authorList>
    </citation>
    <scope>NUCLEOTIDE SEQUENCE</scope>
    <source>
        <strain evidence="9">HL-NP1</strain>
    </source>
</reference>
<evidence type="ECO:0000313" key="9">
    <source>
        <dbReference type="EMBL" id="WAP70962.1"/>
    </source>
</evidence>
<evidence type="ECO:0000256" key="1">
    <source>
        <dbReference type="ARBA" id="ARBA00004651"/>
    </source>
</evidence>
<dbReference type="EMBL" id="CP114029">
    <property type="protein sequence ID" value="WAP70962.1"/>
    <property type="molecule type" value="Genomic_DNA"/>
</dbReference>
<dbReference type="RefSeq" id="WP_268883503.1">
    <property type="nucleotide sequence ID" value="NZ_CP114029.1"/>
</dbReference>
<comment type="similarity">
    <text evidence="2">Belongs to the UPF0702 family.</text>
</comment>
<evidence type="ECO:0000313" key="10">
    <source>
        <dbReference type="Proteomes" id="UP001164020"/>
    </source>
</evidence>
<evidence type="ECO:0000256" key="3">
    <source>
        <dbReference type="ARBA" id="ARBA00022475"/>
    </source>
</evidence>
<keyword evidence="6 7" id="KW-0472">Membrane</keyword>
<gene>
    <name evidence="9" type="ORF">OH818_13945</name>
</gene>